<evidence type="ECO:0000259" key="3">
    <source>
        <dbReference type="Pfam" id="PF03816"/>
    </source>
</evidence>
<dbReference type="Gene3D" id="3.40.630.190">
    <property type="entry name" value="LCP protein"/>
    <property type="match status" value="1"/>
</dbReference>
<keyword evidence="5" id="KW-1185">Reference proteome</keyword>
<dbReference type="NCBIfam" id="TIGR00350">
    <property type="entry name" value="lytR_cpsA_psr"/>
    <property type="match status" value="1"/>
</dbReference>
<evidence type="ECO:0000313" key="4">
    <source>
        <dbReference type="EMBL" id="MCU6685292.1"/>
    </source>
</evidence>
<feature type="compositionally biased region" description="Acidic residues" evidence="2">
    <location>
        <begin position="358"/>
        <end position="383"/>
    </location>
</feature>
<proteinExistence type="inferred from homology"/>
<comment type="caution">
    <text evidence="4">The sequence shown here is derived from an EMBL/GenBank/DDBJ whole genome shotgun (WGS) entry which is preliminary data.</text>
</comment>
<feature type="compositionally biased region" description="Acidic residues" evidence="2">
    <location>
        <begin position="409"/>
        <end position="435"/>
    </location>
</feature>
<organism evidence="4 5">
    <name type="scientific">Dorea acetigenes</name>
    <dbReference type="NCBI Taxonomy" id="2981787"/>
    <lineage>
        <taxon>Bacteria</taxon>
        <taxon>Bacillati</taxon>
        <taxon>Bacillota</taxon>
        <taxon>Clostridia</taxon>
        <taxon>Lachnospirales</taxon>
        <taxon>Lachnospiraceae</taxon>
        <taxon>Dorea</taxon>
    </lineage>
</organism>
<comment type="similarity">
    <text evidence="1">Belongs to the LytR/CpsA/Psr (LCP) family.</text>
</comment>
<dbReference type="Proteomes" id="UP001652431">
    <property type="component" value="Unassembled WGS sequence"/>
</dbReference>
<dbReference type="Pfam" id="PF03816">
    <property type="entry name" value="LytR_cpsA_psr"/>
    <property type="match status" value="1"/>
</dbReference>
<evidence type="ECO:0000256" key="2">
    <source>
        <dbReference type="SAM" id="MobiDB-lite"/>
    </source>
</evidence>
<evidence type="ECO:0000256" key="1">
    <source>
        <dbReference type="ARBA" id="ARBA00006068"/>
    </source>
</evidence>
<reference evidence="4 5" key="1">
    <citation type="journal article" date="2021" name="ISME Commun">
        <title>Automated analysis of genomic sequences facilitates high-throughput and comprehensive description of bacteria.</title>
        <authorList>
            <person name="Hitch T.C.A."/>
        </authorList>
    </citation>
    <scope>NUCLEOTIDE SEQUENCE [LARGE SCALE GENOMIC DNA]</scope>
    <source>
        <strain evidence="4 5">Sanger_03</strain>
    </source>
</reference>
<dbReference type="RefSeq" id="WP_158367564.1">
    <property type="nucleotide sequence ID" value="NZ_JAOQJU010000001.1"/>
</dbReference>
<dbReference type="InterPro" id="IPR004474">
    <property type="entry name" value="LytR_CpsA_psr"/>
</dbReference>
<dbReference type="PANTHER" id="PTHR33392">
    <property type="entry name" value="POLYISOPRENYL-TEICHOIC ACID--PEPTIDOGLYCAN TEICHOIC ACID TRANSFERASE TAGU"/>
    <property type="match status" value="1"/>
</dbReference>
<gene>
    <name evidence="4" type="ORF">OCV99_01775</name>
</gene>
<accession>A0ABT2RIS4</accession>
<name>A0ABT2RIS4_9FIRM</name>
<sequence>MARKKRRRRGRKRGFAAWSAGKKIGVVVGCLFLALLVTGTLYAASKIGKLETTTLDANKLNISEETEVQATGYTNVALFGLDSREGDLGKGNRSDTIMIASLNNETKEIRLVSVYRDTLMELDDGSYNKANAAYSFGGPEGAISMINRNMDMNIEKYVAVNFNALVDVIDALGGVDITMTAEEVVHMNNYCVETSEVTGVDYTRIEPEVAGTYHLNGVQAVSYSRIRYTAGGDFERASRQRLVLSLIAEKAQSMSIGQINKIIDSVFPQISTNFTLTEMLAYAADFQKYKMGDSLGFPSENTSAMLSDVGSVVIPNTLSSNLKEVHFFLFSEESYTASSRVQEIESGIELRAEGTSDVSDDYEDYEDYGGYDDYESWDDEYDSYDGYGSGSGTNSSRDNYDSSGGYNDYTEDDTYDDSYNDSEDYYVEEDSSYWE</sequence>
<protein>
    <submittedName>
        <fullName evidence="4">LCP family protein</fullName>
    </submittedName>
</protein>
<evidence type="ECO:0000313" key="5">
    <source>
        <dbReference type="Proteomes" id="UP001652431"/>
    </source>
</evidence>
<feature type="domain" description="Cell envelope-related transcriptional attenuator" evidence="3">
    <location>
        <begin position="93"/>
        <end position="252"/>
    </location>
</feature>
<dbReference type="PANTHER" id="PTHR33392:SF6">
    <property type="entry name" value="POLYISOPRENYL-TEICHOIC ACID--PEPTIDOGLYCAN TEICHOIC ACID TRANSFERASE TAGU"/>
    <property type="match status" value="1"/>
</dbReference>
<feature type="region of interest" description="Disordered" evidence="2">
    <location>
        <begin position="352"/>
        <end position="435"/>
    </location>
</feature>
<dbReference type="InterPro" id="IPR050922">
    <property type="entry name" value="LytR/CpsA/Psr_CW_biosynth"/>
</dbReference>
<dbReference type="EMBL" id="JAOQJU010000001">
    <property type="protein sequence ID" value="MCU6685292.1"/>
    <property type="molecule type" value="Genomic_DNA"/>
</dbReference>
<feature type="compositionally biased region" description="Polar residues" evidence="2">
    <location>
        <begin position="393"/>
        <end position="405"/>
    </location>
</feature>